<protein>
    <recommendedName>
        <fullName evidence="3">Phospholipid-binding protein, PBP family</fullName>
    </recommendedName>
</protein>
<dbReference type="RefSeq" id="WP_097017569.1">
    <property type="nucleotide sequence ID" value="NZ_OBDZ01000009.1"/>
</dbReference>
<dbReference type="InterPro" id="IPR008914">
    <property type="entry name" value="PEBP"/>
</dbReference>
<organism evidence="1 2">
    <name type="scientific">Orenia metallireducens</name>
    <dbReference type="NCBI Taxonomy" id="1413210"/>
    <lineage>
        <taxon>Bacteria</taxon>
        <taxon>Bacillati</taxon>
        <taxon>Bacillota</taxon>
        <taxon>Clostridia</taxon>
        <taxon>Halanaerobiales</taxon>
        <taxon>Halobacteroidaceae</taxon>
        <taxon>Orenia</taxon>
    </lineage>
</organism>
<dbReference type="InterPro" id="IPR036610">
    <property type="entry name" value="PEBP-like_sf"/>
</dbReference>
<reference evidence="2" key="1">
    <citation type="submission" date="2017-09" db="EMBL/GenBank/DDBJ databases">
        <authorList>
            <person name="Varghese N."/>
            <person name="Submissions S."/>
        </authorList>
    </citation>
    <scope>NUCLEOTIDE SEQUENCE [LARGE SCALE GENOMIC DNA]</scope>
    <source>
        <strain evidence="2">MSL47</strain>
    </source>
</reference>
<gene>
    <name evidence="1" type="ORF">SAMN06265827_109127</name>
</gene>
<evidence type="ECO:0000313" key="2">
    <source>
        <dbReference type="Proteomes" id="UP000219573"/>
    </source>
</evidence>
<dbReference type="OrthoDB" id="9797506at2"/>
<accession>A0A285GQX4</accession>
<evidence type="ECO:0000313" key="1">
    <source>
        <dbReference type="EMBL" id="SNY25634.1"/>
    </source>
</evidence>
<dbReference type="Gene3D" id="3.90.280.10">
    <property type="entry name" value="PEBP-like"/>
    <property type="match status" value="1"/>
</dbReference>
<evidence type="ECO:0008006" key="3">
    <source>
        <dbReference type="Google" id="ProtNLM"/>
    </source>
</evidence>
<dbReference type="SUPFAM" id="SSF49777">
    <property type="entry name" value="PEBP-like"/>
    <property type="match status" value="1"/>
</dbReference>
<sequence>MKLKVLREDNYLPDKYSKYAKEEYKYKENPSVSFPIKFIDKPEGTKTLALTLIDYDSIPVCGFAWIHWSACNIPGNIDYLPENISVGNSLNLVQGKNSFASPFVGEKDTNIIERYTGPTPPDKDHKYTLTVYALDCSLKLTDGYFLNEFRDKIKNHILDSAEIELLSRV</sequence>
<dbReference type="Pfam" id="PF01161">
    <property type="entry name" value="PBP"/>
    <property type="match status" value="1"/>
</dbReference>
<proteinExistence type="predicted"/>
<name>A0A285GQX4_9FIRM</name>
<dbReference type="InterPro" id="IPR005247">
    <property type="entry name" value="YbhB_YbcL/LppC-like"/>
</dbReference>
<dbReference type="NCBIfam" id="TIGR00481">
    <property type="entry name" value="YbhB/YbcL family Raf kinase inhibitor-like protein"/>
    <property type="match status" value="1"/>
</dbReference>
<dbReference type="Proteomes" id="UP000219573">
    <property type="component" value="Unassembled WGS sequence"/>
</dbReference>
<dbReference type="PANTHER" id="PTHR30289:SF1">
    <property type="entry name" value="PEBP (PHOSPHATIDYLETHANOLAMINE-BINDING PROTEIN) FAMILY PROTEIN"/>
    <property type="match status" value="1"/>
</dbReference>
<keyword evidence="2" id="KW-1185">Reference proteome</keyword>
<dbReference type="EMBL" id="OBDZ01000009">
    <property type="protein sequence ID" value="SNY25634.1"/>
    <property type="molecule type" value="Genomic_DNA"/>
</dbReference>
<dbReference type="CDD" id="cd00865">
    <property type="entry name" value="PEBP_bact_arch"/>
    <property type="match status" value="1"/>
</dbReference>
<dbReference type="PANTHER" id="PTHR30289">
    <property type="entry name" value="UNCHARACTERIZED PROTEIN YBCL-RELATED"/>
    <property type="match status" value="1"/>
</dbReference>
<dbReference type="AlphaFoldDB" id="A0A285GQX4"/>